<dbReference type="GO" id="GO:1901135">
    <property type="term" value="P:carbohydrate derivative metabolic process"/>
    <property type="evidence" value="ECO:0007669"/>
    <property type="project" value="InterPro"/>
</dbReference>
<keyword evidence="4" id="KW-0812">Transmembrane</keyword>
<dbReference type="InterPro" id="IPR046348">
    <property type="entry name" value="SIS_dom_sf"/>
</dbReference>
<evidence type="ECO:0000313" key="7">
    <source>
        <dbReference type="EMBL" id="MCR1898056.1"/>
    </source>
</evidence>
<dbReference type="PANTHER" id="PTHR30514">
    <property type="entry name" value="GLUCOKINASE"/>
    <property type="match status" value="1"/>
</dbReference>
<keyword evidence="4" id="KW-1133">Transmembrane helix</keyword>
<proteinExistence type="predicted"/>
<gene>
    <name evidence="7" type="ORF">NSA47_03505</name>
</gene>
<evidence type="ECO:0000256" key="3">
    <source>
        <dbReference type="ARBA" id="ARBA00023163"/>
    </source>
</evidence>
<keyword evidence="4" id="KW-0472">Membrane</keyword>
<dbReference type="Proteomes" id="UP001205748">
    <property type="component" value="Unassembled WGS sequence"/>
</dbReference>
<dbReference type="Gene3D" id="1.10.10.10">
    <property type="entry name" value="Winged helix-like DNA-binding domain superfamily/Winged helix DNA-binding domain"/>
    <property type="match status" value="1"/>
</dbReference>
<dbReference type="PROSITE" id="PS51071">
    <property type="entry name" value="HTH_RPIR"/>
    <property type="match status" value="1"/>
</dbReference>
<protein>
    <submittedName>
        <fullName evidence="7">MurR/RpiR family transcriptional regulator</fullName>
    </submittedName>
</protein>
<feature type="transmembrane region" description="Helical" evidence="4">
    <location>
        <begin position="243"/>
        <end position="264"/>
    </location>
</feature>
<evidence type="ECO:0000256" key="4">
    <source>
        <dbReference type="SAM" id="Phobius"/>
    </source>
</evidence>
<keyword evidence="8" id="KW-1185">Reference proteome</keyword>
<dbReference type="EMBL" id="JANKAS010000002">
    <property type="protein sequence ID" value="MCR1898056.1"/>
    <property type="molecule type" value="Genomic_DNA"/>
</dbReference>
<dbReference type="PROSITE" id="PS51464">
    <property type="entry name" value="SIS"/>
    <property type="match status" value="1"/>
</dbReference>
<dbReference type="CDD" id="cd05013">
    <property type="entry name" value="SIS_RpiR"/>
    <property type="match status" value="1"/>
</dbReference>
<organism evidence="7 8">
    <name type="scientific">Irregularibacter muris</name>
    <dbReference type="NCBI Taxonomy" id="1796619"/>
    <lineage>
        <taxon>Bacteria</taxon>
        <taxon>Bacillati</taxon>
        <taxon>Bacillota</taxon>
        <taxon>Clostridia</taxon>
        <taxon>Eubacteriales</taxon>
        <taxon>Eubacteriaceae</taxon>
        <taxon>Irregularibacter</taxon>
    </lineage>
</organism>
<dbReference type="AlphaFoldDB" id="A0AAE3HD14"/>
<evidence type="ECO:0000259" key="5">
    <source>
        <dbReference type="PROSITE" id="PS51071"/>
    </source>
</evidence>
<evidence type="ECO:0000256" key="1">
    <source>
        <dbReference type="ARBA" id="ARBA00023015"/>
    </source>
</evidence>
<dbReference type="Pfam" id="PF01418">
    <property type="entry name" value="HTH_6"/>
    <property type="match status" value="1"/>
</dbReference>
<dbReference type="Gene3D" id="3.40.50.10490">
    <property type="entry name" value="Glucose-6-phosphate isomerase like protein, domain 1"/>
    <property type="match status" value="1"/>
</dbReference>
<dbReference type="RefSeq" id="WP_257529518.1">
    <property type="nucleotide sequence ID" value="NZ_JANKAS010000002.1"/>
</dbReference>
<name>A0AAE3HD14_9FIRM</name>
<evidence type="ECO:0000256" key="2">
    <source>
        <dbReference type="ARBA" id="ARBA00023125"/>
    </source>
</evidence>
<feature type="domain" description="SIS" evidence="6">
    <location>
        <begin position="133"/>
        <end position="271"/>
    </location>
</feature>
<keyword evidence="1" id="KW-0805">Transcription regulation</keyword>
<dbReference type="SUPFAM" id="SSF53697">
    <property type="entry name" value="SIS domain"/>
    <property type="match status" value="1"/>
</dbReference>
<feature type="domain" description="HTH rpiR-type" evidence="5">
    <location>
        <begin position="11"/>
        <end position="87"/>
    </location>
</feature>
<keyword evidence="2" id="KW-0238">DNA-binding</keyword>
<reference evidence="7" key="1">
    <citation type="submission" date="2022-07" db="EMBL/GenBank/DDBJ databases">
        <title>Enhanced cultured diversity of the mouse gut microbiota enables custom-made synthetic communities.</title>
        <authorList>
            <person name="Afrizal A."/>
        </authorList>
    </citation>
    <scope>NUCLEOTIDE SEQUENCE</scope>
    <source>
        <strain evidence="7">DSM 28593</strain>
    </source>
</reference>
<dbReference type="GO" id="GO:0003700">
    <property type="term" value="F:DNA-binding transcription factor activity"/>
    <property type="evidence" value="ECO:0007669"/>
    <property type="project" value="InterPro"/>
</dbReference>
<dbReference type="InterPro" id="IPR036388">
    <property type="entry name" value="WH-like_DNA-bd_sf"/>
</dbReference>
<dbReference type="PANTHER" id="PTHR30514:SF18">
    <property type="entry name" value="RPIR-FAMILY TRANSCRIPTIONAL REGULATOR"/>
    <property type="match status" value="1"/>
</dbReference>
<dbReference type="InterPro" id="IPR000281">
    <property type="entry name" value="HTH_RpiR"/>
</dbReference>
<dbReference type="GO" id="GO:0003677">
    <property type="term" value="F:DNA binding"/>
    <property type="evidence" value="ECO:0007669"/>
    <property type="project" value="UniProtKB-KW"/>
</dbReference>
<dbReference type="InterPro" id="IPR009057">
    <property type="entry name" value="Homeodomain-like_sf"/>
</dbReference>
<dbReference type="InterPro" id="IPR047640">
    <property type="entry name" value="RpiR-like"/>
</dbReference>
<comment type="caution">
    <text evidence="7">The sequence shown here is derived from an EMBL/GenBank/DDBJ whole genome shotgun (WGS) entry which is preliminary data.</text>
</comment>
<dbReference type="GO" id="GO:0097367">
    <property type="term" value="F:carbohydrate derivative binding"/>
    <property type="evidence" value="ECO:0007669"/>
    <property type="project" value="InterPro"/>
</dbReference>
<sequence>MEEHRKLEKSNNLIENIKRQYPKLSKSQKMIADFILSQYDKAAFMTASKLGQSVNVSESTVVRFANTLGYSGYPKLQKALQELIKTKLTTIQRMELSNNQIAQDTLIKDVFKSDIENIQATLEELNKEEFTKIVDKLYHSRRIYIIGFRTTTVLTEFLGFYLNLILDNVTVVTYGISDIFEQLINVTSEDMVIGISFPRYSSKTTEILKFIQKKGAQIITITDSELSPIIEYSDHNLIAKSNMVSFVDSLVAPLSLINALLISLGMREKEKITKTFKELENIWEQYEIYTSKENFSEQ</sequence>
<dbReference type="Pfam" id="PF01380">
    <property type="entry name" value="SIS"/>
    <property type="match status" value="1"/>
</dbReference>
<accession>A0AAE3HD14</accession>
<dbReference type="InterPro" id="IPR001347">
    <property type="entry name" value="SIS_dom"/>
</dbReference>
<evidence type="ECO:0000259" key="6">
    <source>
        <dbReference type="PROSITE" id="PS51464"/>
    </source>
</evidence>
<dbReference type="InterPro" id="IPR035472">
    <property type="entry name" value="RpiR-like_SIS"/>
</dbReference>
<keyword evidence="3" id="KW-0804">Transcription</keyword>
<dbReference type="SUPFAM" id="SSF46689">
    <property type="entry name" value="Homeodomain-like"/>
    <property type="match status" value="1"/>
</dbReference>
<evidence type="ECO:0000313" key="8">
    <source>
        <dbReference type="Proteomes" id="UP001205748"/>
    </source>
</evidence>